<dbReference type="EMBL" id="ALWX01000023">
    <property type="protein sequence ID" value="EKA61607.1"/>
    <property type="molecule type" value="Genomic_DNA"/>
</dbReference>
<dbReference type="OrthoDB" id="2294590at2"/>
<dbReference type="InterPro" id="IPR009339">
    <property type="entry name" value="DUF998"/>
</dbReference>
<dbReference type="Proteomes" id="UP000004474">
    <property type="component" value="Unassembled WGS sequence"/>
</dbReference>
<name>K1E835_9MICO</name>
<sequence>MTARRRLGGALLLLAVAYLLGEAWAVAGWRGLPYSWTDDAISTLGVPEVMWTGEGSRESTRYAAMNATFVASGVRVLLATVVLAPFVPRWRWLVLPLALAHGIGTVVVGFVPTGLTSERANGHGLGAALAIGGGTLLLLALTAALAARHRGLAAWTGACSAVSVLGFALVLVGVGGFGLAERLAVDAVIIWQIGAGAALLLSRPR</sequence>
<dbReference type="STRING" id="1210046.B277_06994"/>
<feature type="transmembrane region" description="Helical" evidence="1">
    <location>
        <begin position="152"/>
        <end position="177"/>
    </location>
</feature>
<keyword evidence="1" id="KW-1133">Transmembrane helix</keyword>
<dbReference type="RefSeq" id="WP_007926474.1">
    <property type="nucleotide sequence ID" value="NZ_ALWX01000023.1"/>
</dbReference>
<feature type="transmembrane region" description="Helical" evidence="1">
    <location>
        <begin position="93"/>
        <end position="112"/>
    </location>
</feature>
<dbReference type="EMBL" id="PIPF01000005">
    <property type="protein sequence ID" value="RWU84329.1"/>
    <property type="molecule type" value="Genomic_DNA"/>
</dbReference>
<comment type="caution">
    <text evidence="2">The sequence shown here is derived from an EMBL/GenBank/DDBJ whole genome shotgun (WGS) entry which is preliminary data.</text>
</comment>
<reference evidence="3 5" key="1">
    <citation type="journal article" date="2009" name="Int. J. Syst. Evol. Microbiol.">
        <title>Janibacter hoylei sp. nov., Bacillus isronensis sp. nov. and Bacillus aryabhattai sp. nov., isolated from cryotubes used for collecting air from the upper atmosphere.</title>
        <authorList>
            <person name="Shivaji S."/>
            <person name="Chaturvedi P."/>
            <person name="Begum Z."/>
            <person name="Pindi P.K."/>
            <person name="Manorama R."/>
            <person name="Padmanaban D.A."/>
            <person name="Shouche Y.S."/>
            <person name="Pawar S."/>
            <person name="Vaishampayan P."/>
            <person name="Dutt C.B."/>
            <person name="Datta G.N."/>
            <person name="Manchanda R.K."/>
            <person name="Rao U.R."/>
            <person name="Bhargava P.M."/>
            <person name="Narlikar J.V."/>
        </authorList>
    </citation>
    <scope>NUCLEOTIDE SEQUENCE [LARGE SCALE GENOMIC DNA]</scope>
    <source>
        <strain evidence="3 5">PVAS-1</strain>
    </source>
</reference>
<keyword evidence="1" id="KW-0472">Membrane</keyword>
<evidence type="ECO:0000313" key="3">
    <source>
        <dbReference type="EMBL" id="RWU84329.1"/>
    </source>
</evidence>
<gene>
    <name evidence="2" type="ORF">B277_06994</name>
    <name evidence="3" type="ORF">CWN80_05815</name>
</gene>
<dbReference type="eggNOG" id="COG3371">
    <property type="taxonomic scope" value="Bacteria"/>
</dbReference>
<keyword evidence="1" id="KW-0812">Transmembrane</keyword>
<proteinExistence type="predicted"/>
<reference evidence="2 4" key="2">
    <citation type="journal article" date="2012" name="J. Bacteriol.">
        <title>Genome Sequence of Janibacter hoylei MTCC8307, Isolated from the Stratospheric Air.</title>
        <authorList>
            <person name="Pawar S.P."/>
            <person name="Dhotre D.P."/>
            <person name="Shetty S.A."/>
            <person name="Chowdhury S.P."/>
            <person name="Chaudhari B.L."/>
            <person name="Shouche Y.S."/>
        </authorList>
    </citation>
    <scope>NUCLEOTIDE SEQUENCE [LARGE SCALE GENOMIC DNA]</scope>
    <source>
        <strain evidence="2 4">PVAS-1</strain>
    </source>
</reference>
<evidence type="ECO:0000256" key="1">
    <source>
        <dbReference type="SAM" id="Phobius"/>
    </source>
</evidence>
<dbReference type="AlphaFoldDB" id="K1E835"/>
<feature type="transmembrane region" description="Helical" evidence="1">
    <location>
        <begin position="183"/>
        <end position="201"/>
    </location>
</feature>
<dbReference type="Pfam" id="PF06197">
    <property type="entry name" value="DUF998"/>
    <property type="match status" value="1"/>
</dbReference>
<organism evidence="2 4">
    <name type="scientific">Janibacter hoylei PVAS-1</name>
    <dbReference type="NCBI Taxonomy" id="1210046"/>
    <lineage>
        <taxon>Bacteria</taxon>
        <taxon>Bacillati</taxon>
        <taxon>Actinomycetota</taxon>
        <taxon>Actinomycetes</taxon>
        <taxon>Micrococcales</taxon>
        <taxon>Intrasporangiaceae</taxon>
        <taxon>Janibacter</taxon>
    </lineage>
</organism>
<feature type="transmembrane region" description="Helical" evidence="1">
    <location>
        <begin position="63"/>
        <end position="86"/>
    </location>
</feature>
<reference evidence="3" key="3">
    <citation type="submission" date="2017-11" db="EMBL/GenBank/DDBJ databases">
        <authorList>
            <person name="Seuylemezian A."/>
            <person name="Cooper K."/>
            <person name="Vaishampayan P."/>
        </authorList>
    </citation>
    <scope>NUCLEOTIDE SEQUENCE</scope>
    <source>
        <strain evidence="3">PVAS-1</strain>
    </source>
</reference>
<evidence type="ECO:0000313" key="4">
    <source>
        <dbReference type="Proteomes" id="UP000004474"/>
    </source>
</evidence>
<evidence type="ECO:0000313" key="5">
    <source>
        <dbReference type="Proteomes" id="UP000288711"/>
    </source>
</evidence>
<dbReference type="PATRIC" id="fig|1210046.3.peg.1355"/>
<protein>
    <submittedName>
        <fullName evidence="3">DUF998 domain-containing protein</fullName>
    </submittedName>
</protein>
<feature type="transmembrane region" description="Helical" evidence="1">
    <location>
        <begin position="124"/>
        <end position="145"/>
    </location>
</feature>
<accession>K1E835</accession>
<keyword evidence="5" id="KW-1185">Reference proteome</keyword>
<evidence type="ECO:0000313" key="2">
    <source>
        <dbReference type="EMBL" id="EKA61607.1"/>
    </source>
</evidence>
<dbReference type="Proteomes" id="UP000288711">
    <property type="component" value="Unassembled WGS sequence"/>
</dbReference>